<dbReference type="EMBL" id="JBIMSO010000059">
    <property type="protein sequence ID" value="MFH5210154.1"/>
    <property type="molecule type" value="Genomic_DNA"/>
</dbReference>
<gene>
    <name evidence="1" type="ORF">ACHIPZ_18395</name>
</gene>
<dbReference type="Proteomes" id="UP001609175">
    <property type="component" value="Unassembled WGS sequence"/>
</dbReference>
<name>A0ABW7JSM8_9NOCA</name>
<sequence>MSIVFLYASATEPHSPSAALGCALDELQRQLLILSRQHRYVVITSHSHTPAPTTVISRSVLGRDKPGWLASVTAAVDCADLHTRNSIEPIDGQDRPR</sequence>
<reference evidence="1 2" key="1">
    <citation type="submission" date="2024-10" db="EMBL/GenBank/DDBJ databases">
        <authorList>
            <person name="Riesco R."/>
        </authorList>
    </citation>
    <scope>NUCLEOTIDE SEQUENCE [LARGE SCALE GENOMIC DNA]</scope>
    <source>
        <strain evidence="1 2">NCIMB 15449</strain>
    </source>
</reference>
<evidence type="ECO:0000313" key="2">
    <source>
        <dbReference type="Proteomes" id="UP001609175"/>
    </source>
</evidence>
<comment type="caution">
    <text evidence="1">The sequence shown here is derived from an EMBL/GenBank/DDBJ whole genome shotgun (WGS) entry which is preliminary data.</text>
</comment>
<proteinExistence type="predicted"/>
<protein>
    <submittedName>
        <fullName evidence="1">Uncharacterized protein</fullName>
    </submittedName>
</protein>
<evidence type="ECO:0000313" key="1">
    <source>
        <dbReference type="EMBL" id="MFH5210154.1"/>
    </source>
</evidence>
<accession>A0ABW7JSM8</accession>
<dbReference type="RefSeq" id="WP_395115825.1">
    <property type="nucleotide sequence ID" value="NZ_JBIMSO010000059.1"/>
</dbReference>
<organism evidence="1 2">
    <name type="scientific">Antrihabitans spumae</name>
    <dbReference type="NCBI Taxonomy" id="3373370"/>
    <lineage>
        <taxon>Bacteria</taxon>
        <taxon>Bacillati</taxon>
        <taxon>Actinomycetota</taxon>
        <taxon>Actinomycetes</taxon>
        <taxon>Mycobacteriales</taxon>
        <taxon>Nocardiaceae</taxon>
        <taxon>Antrihabitans</taxon>
    </lineage>
</organism>